<reference evidence="3" key="1">
    <citation type="submission" date="2016-06" db="UniProtKB">
        <authorList>
            <consortium name="WormBaseParasite"/>
        </authorList>
    </citation>
    <scope>IDENTIFICATION</scope>
</reference>
<proteinExistence type="predicted"/>
<dbReference type="WBParaSite" id="TCNE_0001527001-mRNA-1">
    <property type="protein sequence ID" value="TCNE_0001527001-mRNA-1"/>
    <property type="gene ID" value="TCNE_0001527001"/>
</dbReference>
<dbReference type="Proteomes" id="UP000050794">
    <property type="component" value="Unassembled WGS sequence"/>
</dbReference>
<accession>A0A183V3E9</accession>
<reference evidence="1 2" key="2">
    <citation type="submission" date="2018-11" db="EMBL/GenBank/DDBJ databases">
        <authorList>
            <consortium name="Pathogen Informatics"/>
        </authorList>
    </citation>
    <scope>NUCLEOTIDE SEQUENCE [LARGE SCALE GENOMIC DNA]</scope>
</reference>
<evidence type="ECO:0000313" key="3">
    <source>
        <dbReference type="WBParaSite" id="TCNE_0001527001-mRNA-1"/>
    </source>
</evidence>
<dbReference type="AlphaFoldDB" id="A0A183V3E9"/>
<name>A0A183V3E9_TOXCA</name>
<gene>
    <name evidence="1" type="ORF">TCNE_LOCUS15269</name>
</gene>
<organism evidence="2 3">
    <name type="scientific">Toxocara canis</name>
    <name type="common">Canine roundworm</name>
    <dbReference type="NCBI Taxonomy" id="6265"/>
    <lineage>
        <taxon>Eukaryota</taxon>
        <taxon>Metazoa</taxon>
        <taxon>Ecdysozoa</taxon>
        <taxon>Nematoda</taxon>
        <taxon>Chromadorea</taxon>
        <taxon>Rhabditida</taxon>
        <taxon>Spirurina</taxon>
        <taxon>Ascaridomorpha</taxon>
        <taxon>Ascaridoidea</taxon>
        <taxon>Toxocaridae</taxon>
        <taxon>Toxocara</taxon>
    </lineage>
</organism>
<evidence type="ECO:0000313" key="1">
    <source>
        <dbReference type="EMBL" id="VDM46590.1"/>
    </source>
</evidence>
<protein>
    <submittedName>
        <fullName evidence="3">CPG4 domain-containing protein</fullName>
    </submittedName>
</protein>
<dbReference type="EMBL" id="UYWY01022744">
    <property type="protein sequence ID" value="VDM46590.1"/>
    <property type="molecule type" value="Genomic_DNA"/>
</dbReference>
<sequence length="345" mass="39519">MIKANDGDEPRARKLTSYGRRNFISTRSFVILVGRFPSYRMSLDGHPAFQKQFENLVNSSPCLKKCVDDMRKSELELSIIKTVDFANYFLNLDTICNVIANAKDCFANCAVNSNPFRLRSMTVMCSPEIRQATKQFALCMEEEGKTVLSICERQCGDINAVNGEIEARTTELNSQDFIDNEKFNTIMRKTNEACRMTKCYARCSRGNYASACHHLGQEEAGEFLYAFIDTVNNAMITDVEEQKLLQTMARSSPPQCNYFYTRGVLLNKTADDVMLREIFTQMKRQMNDGKSQSLRIPTTRAELEQLQRRILLKELDLLDKRERLLEKEFHKLDMETALAATKGGF</sequence>
<keyword evidence="2" id="KW-1185">Reference proteome</keyword>
<evidence type="ECO:0000313" key="2">
    <source>
        <dbReference type="Proteomes" id="UP000050794"/>
    </source>
</evidence>